<protein>
    <recommendedName>
        <fullName evidence="10">Oxidoreductase</fullName>
    </recommendedName>
</protein>
<organism evidence="8 9">
    <name type="scientific">Ureibacillus massiliensis 4400831 = CIP 108448 = CCUG 49529</name>
    <dbReference type="NCBI Taxonomy" id="1211035"/>
    <lineage>
        <taxon>Bacteria</taxon>
        <taxon>Bacillati</taxon>
        <taxon>Bacillota</taxon>
        <taxon>Bacilli</taxon>
        <taxon>Bacillales</taxon>
        <taxon>Caryophanaceae</taxon>
        <taxon>Ureibacillus</taxon>
    </lineage>
</organism>
<keyword evidence="6 7" id="KW-0472">Membrane</keyword>
<evidence type="ECO:0000256" key="6">
    <source>
        <dbReference type="ARBA" id="ARBA00023136"/>
    </source>
</evidence>
<keyword evidence="5 7" id="KW-1133">Transmembrane helix</keyword>
<evidence type="ECO:0008006" key="10">
    <source>
        <dbReference type="Google" id="ProtNLM"/>
    </source>
</evidence>
<dbReference type="InterPro" id="IPR051907">
    <property type="entry name" value="DoxX-like_oxidoreductase"/>
</dbReference>
<keyword evidence="3" id="KW-1003">Cell membrane</keyword>
<evidence type="ECO:0000256" key="2">
    <source>
        <dbReference type="ARBA" id="ARBA00006679"/>
    </source>
</evidence>
<dbReference type="PANTHER" id="PTHR33452:SF1">
    <property type="entry name" value="INNER MEMBRANE PROTEIN YPHA-RELATED"/>
    <property type="match status" value="1"/>
</dbReference>
<sequence>MLKNNEFGGFLIRVVLGVTFLLHGLAKYQEGIGVIQDRFINYNIPYADYVAIAVIFFEVIGGLFMVFGITTRFIATVFIFIMIGAITYAKFPLGFLQGYEVDVLLITMSLYLLVAGSKFLALDNFFIEKKKKK</sequence>
<dbReference type="Pfam" id="PF07681">
    <property type="entry name" value="DoxX"/>
    <property type="match status" value="1"/>
</dbReference>
<comment type="caution">
    <text evidence="8">The sequence shown here is derived from an EMBL/GenBank/DDBJ whole genome shotgun (WGS) entry which is preliminary data.</text>
</comment>
<proteinExistence type="inferred from homology"/>
<evidence type="ECO:0000256" key="4">
    <source>
        <dbReference type="ARBA" id="ARBA00022692"/>
    </source>
</evidence>
<accession>A0A0A3J5P2</accession>
<gene>
    <name evidence="8" type="ORF">CD30_11110</name>
</gene>
<dbReference type="GO" id="GO:0005886">
    <property type="term" value="C:plasma membrane"/>
    <property type="evidence" value="ECO:0007669"/>
    <property type="project" value="UniProtKB-SubCell"/>
</dbReference>
<keyword evidence="9" id="KW-1185">Reference proteome</keyword>
<feature type="transmembrane region" description="Helical" evidence="7">
    <location>
        <begin position="7"/>
        <end position="26"/>
    </location>
</feature>
<keyword evidence="4 7" id="KW-0812">Transmembrane</keyword>
<dbReference type="InterPro" id="IPR032808">
    <property type="entry name" value="DoxX"/>
</dbReference>
<feature type="transmembrane region" description="Helical" evidence="7">
    <location>
        <begin position="73"/>
        <end position="91"/>
    </location>
</feature>
<evidence type="ECO:0000256" key="3">
    <source>
        <dbReference type="ARBA" id="ARBA00022475"/>
    </source>
</evidence>
<dbReference type="EMBL" id="JPVQ01000018">
    <property type="protein sequence ID" value="KGR90483.1"/>
    <property type="molecule type" value="Genomic_DNA"/>
</dbReference>
<name>A0A0A3J5P2_9BACL</name>
<evidence type="ECO:0000313" key="8">
    <source>
        <dbReference type="EMBL" id="KGR90483.1"/>
    </source>
</evidence>
<reference evidence="8 9" key="1">
    <citation type="submission" date="2014-02" db="EMBL/GenBank/DDBJ databases">
        <title>Draft genome sequence of Lysinibacillus massiliensis CCUG 49529.</title>
        <authorList>
            <person name="Zhang F."/>
            <person name="Wang G."/>
            <person name="Zhang L."/>
        </authorList>
    </citation>
    <scope>NUCLEOTIDE SEQUENCE [LARGE SCALE GENOMIC DNA]</scope>
    <source>
        <strain evidence="8 9">CCUG 49529</strain>
    </source>
</reference>
<dbReference type="eggNOG" id="COG2259">
    <property type="taxonomic scope" value="Bacteria"/>
</dbReference>
<evidence type="ECO:0000256" key="5">
    <source>
        <dbReference type="ARBA" id="ARBA00022989"/>
    </source>
</evidence>
<comment type="subcellular location">
    <subcellularLocation>
        <location evidence="1">Cell membrane</location>
        <topology evidence="1">Multi-pass membrane protein</topology>
    </subcellularLocation>
</comment>
<dbReference type="Proteomes" id="UP000030595">
    <property type="component" value="Unassembled WGS sequence"/>
</dbReference>
<comment type="similarity">
    <text evidence="2">Belongs to the DoxX family.</text>
</comment>
<dbReference type="AlphaFoldDB" id="A0A0A3J5P2"/>
<feature type="transmembrane region" description="Helical" evidence="7">
    <location>
        <begin position="46"/>
        <end position="66"/>
    </location>
</feature>
<evidence type="ECO:0000313" key="9">
    <source>
        <dbReference type="Proteomes" id="UP000030595"/>
    </source>
</evidence>
<feature type="transmembrane region" description="Helical" evidence="7">
    <location>
        <begin position="103"/>
        <end position="127"/>
    </location>
</feature>
<dbReference type="PANTHER" id="PTHR33452">
    <property type="entry name" value="OXIDOREDUCTASE CATD-RELATED"/>
    <property type="match status" value="1"/>
</dbReference>
<evidence type="ECO:0000256" key="1">
    <source>
        <dbReference type="ARBA" id="ARBA00004651"/>
    </source>
</evidence>
<evidence type="ECO:0000256" key="7">
    <source>
        <dbReference type="SAM" id="Phobius"/>
    </source>
</evidence>